<comment type="caution">
    <text evidence="3">The sequence shown here is derived from an EMBL/GenBank/DDBJ whole genome shotgun (WGS) entry which is preliminary data.</text>
</comment>
<evidence type="ECO:0000313" key="4">
    <source>
        <dbReference type="Proteomes" id="UP000291380"/>
    </source>
</evidence>
<evidence type="ECO:0000313" key="3">
    <source>
        <dbReference type="EMBL" id="TCB62322.1"/>
    </source>
</evidence>
<accession>A0A7Y2WAK2</accession>
<dbReference type="EMBL" id="JABERH010000001">
    <property type="protein sequence ID" value="NNH37181.1"/>
    <property type="molecule type" value="Genomic_DNA"/>
</dbReference>
<dbReference type="AlphaFoldDB" id="A0A2C9WS04"/>
<gene>
    <name evidence="3" type="ORF">E0H85_02055</name>
    <name evidence="1" type="ORF">HLH11_00680</name>
    <name evidence="2" type="ORF">HLH17_07605</name>
</gene>
<organism evidence="3 4">
    <name type="scientific">Acinetobacter terrae</name>
    <dbReference type="NCBI Taxonomy" id="2731247"/>
    <lineage>
        <taxon>Bacteria</taxon>
        <taxon>Pseudomonadati</taxon>
        <taxon>Pseudomonadota</taxon>
        <taxon>Gammaproteobacteria</taxon>
        <taxon>Moraxellales</taxon>
        <taxon>Moraxellaceae</taxon>
        <taxon>Acinetobacter</taxon>
        <taxon>Acinetobacter Taxon 24</taxon>
    </lineage>
</organism>
<dbReference type="STRING" id="1977878.B9T23_00710"/>
<reference evidence="3 4" key="1">
    <citation type="submission" date="2019-02" db="EMBL/GenBank/DDBJ databases">
        <title>High diversity of culturable Acinetobacter species in natural soil and water ecosystems.</title>
        <authorList>
            <person name="Radolfova-Krizova L."/>
            <person name="Nemec A."/>
        </authorList>
    </citation>
    <scope>NUCLEOTIDE SEQUENCE [LARGE SCALE GENOMIC DNA]</scope>
    <source>
        <strain evidence="3 4">ANC 4281</strain>
    </source>
</reference>
<evidence type="ECO:0000313" key="2">
    <source>
        <dbReference type="EMBL" id="NNH77526.1"/>
    </source>
</evidence>
<dbReference type="Proteomes" id="UP000291380">
    <property type="component" value="Unassembled WGS sequence"/>
</dbReference>
<sequence length="66" mass="7847">MKIVSAPYTHAHSFRALKRLHKAIIRNQVLPCNLHKLYQAMLHLERYVERLNRKRSKNRAASRIKA</sequence>
<accession>A0A4R0ER92</accession>
<dbReference type="EMBL" id="SJOA01000001">
    <property type="protein sequence ID" value="TCB62322.1"/>
    <property type="molecule type" value="Genomic_DNA"/>
</dbReference>
<proteinExistence type="predicted"/>
<protein>
    <submittedName>
        <fullName evidence="3">Uncharacterized protein</fullName>
    </submittedName>
</protein>
<dbReference type="Proteomes" id="UP000532147">
    <property type="component" value="Unassembled WGS sequence"/>
</dbReference>
<reference evidence="5 6" key="2">
    <citation type="submission" date="2020-04" db="EMBL/GenBank/DDBJ databases">
        <title>Acinetobacter Taxon 24.</title>
        <authorList>
            <person name="Nemec A."/>
            <person name="Radolfova-Krizova L."/>
            <person name="Higgins P.G."/>
            <person name="Spanelova P."/>
        </authorList>
    </citation>
    <scope>NUCLEOTIDE SEQUENCE [LARGE SCALE GENOMIC DNA]</scope>
    <source>
        <strain evidence="1 5">ANC 4280</strain>
        <strain evidence="2 6">ANC 5380</strain>
    </source>
</reference>
<dbReference type="OrthoDB" id="6703186at2"/>
<evidence type="ECO:0000313" key="1">
    <source>
        <dbReference type="EMBL" id="NNH37181.1"/>
    </source>
</evidence>
<dbReference type="RefSeq" id="WP_067724038.1">
    <property type="nucleotide sequence ID" value="NZ_JABERH010000001.1"/>
</dbReference>
<name>A0A2C9WS04_9GAMM</name>
<evidence type="ECO:0000313" key="6">
    <source>
        <dbReference type="Proteomes" id="UP000569202"/>
    </source>
</evidence>
<evidence type="ECO:0000313" key="5">
    <source>
        <dbReference type="Proteomes" id="UP000532147"/>
    </source>
</evidence>
<accession>A0A2C9WS04</accession>
<dbReference type="EMBL" id="JABERL010000020">
    <property type="protein sequence ID" value="NNH77526.1"/>
    <property type="molecule type" value="Genomic_DNA"/>
</dbReference>
<dbReference type="Proteomes" id="UP000569202">
    <property type="component" value="Unassembled WGS sequence"/>
</dbReference>